<protein>
    <recommendedName>
        <fullName evidence="6">Transcription antitermination protein NusB</fullName>
    </recommendedName>
    <alternativeName>
        <fullName evidence="6">Antitermination factor NusB</fullName>
    </alternativeName>
</protein>
<dbReference type="GO" id="GO:0031564">
    <property type="term" value="P:transcription antitermination"/>
    <property type="evidence" value="ECO:0007669"/>
    <property type="project" value="UniProtKB-KW"/>
</dbReference>
<dbReference type="RefSeq" id="WP_012875582.1">
    <property type="nucleotide sequence ID" value="NC_013525.1"/>
</dbReference>
<comment type="function">
    <text evidence="6">Involved in transcription antitermination. Required for transcription of ribosomal RNA (rRNA) genes. Binds specifically to the boxA antiterminator sequence of the ribosomal RNA (rrn) operons.</text>
</comment>
<name>D1CCN3_THET1</name>
<evidence type="ECO:0000313" key="9">
    <source>
        <dbReference type="Proteomes" id="UP000000323"/>
    </source>
</evidence>
<dbReference type="STRING" id="525904.Tter_1642"/>
<evidence type="ECO:0000313" key="8">
    <source>
        <dbReference type="EMBL" id="ACZ42548.1"/>
    </source>
</evidence>
<dbReference type="EMBL" id="CP001825">
    <property type="protein sequence ID" value="ACZ42548.1"/>
    <property type="molecule type" value="Genomic_DNA"/>
</dbReference>
<dbReference type="eggNOG" id="COG0781">
    <property type="taxonomic scope" value="Bacteria"/>
</dbReference>
<keyword evidence="9" id="KW-1185">Reference proteome</keyword>
<evidence type="ECO:0000256" key="6">
    <source>
        <dbReference type="HAMAP-Rule" id="MF_00073"/>
    </source>
</evidence>
<dbReference type="CDD" id="cd00619">
    <property type="entry name" value="Terminator_NusB"/>
    <property type="match status" value="1"/>
</dbReference>
<keyword evidence="3 6" id="KW-0694">RNA-binding</keyword>
<dbReference type="GO" id="GO:0006353">
    <property type="term" value="P:DNA-templated transcription termination"/>
    <property type="evidence" value="ECO:0007669"/>
    <property type="project" value="UniProtKB-UniRule"/>
</dbReference>
<comment type="similarity">
    <text evidence="1 6">Belongs to the NusB family.</text>
</comment>
<evidence type="ECO:0000256" key="1">
    <source>
        <dbReference type="ARBA" id="ARBA00005952"/>
    </source>
</evidence>
<dbReference type="InterPro" id="IPR035926">
    <property type="entry name" value="NusB-like_sf"/>
</dbReference>
<sequence>MDSRREEFIQQRHQARALAMQVLYEAETTRKQPYEILQRRRNEENIPEQVHAYASDLAIGVWQNRKEYDSLITRFTPTWTIDQMAKVDRNILRIAVHEMLRRNDVPIAAAINEAVELAKEYGAEASPKFVNGVLGAIADAIESSSGGIAPVRE</sequence>
<dbReference type="HAMAP" id="MF_00073">
    <property type="entry name" value="NusB"/>
    <property type="match status" value="1"/>
</dbReference>
<dbReference type="PANTHER" id="PTHR11078:SF3">
    <property type="entry name" value="ANTITERMINATION NUSB DOMAIN-CONTAINING PROTEIN"/>
    <property type="match status" value="1"/>
</dbReference>
<gene>
    <name evidence="6" type="primary">nusB</name>
    <name evidence="8" type="ordered locus">Tter_1642</name>
</gene>
<proteinExistence type="inferred from homology"/>
<dbReference type="AlphaFoldDB" id="D1CCN3"/>
<evidence type="ECO:0000259" key="7">
    <source>
        <dbReference type="Pfam" id="PF01029"/>
    </source>
</evidence>
<dbReference type="PANTHER" id="PTHR11078">
    <property type="entry name" value="N UTILIZATION SUBSTANCE PROTEIN B-RELATED"/>
    <property type="match status" value="1"/>
</dbReference>
<evidence type="ECO:0000256" key="5">
    <source>
        <dbReference type="ARBA" id="ARBA00023163"/>
    </source>
</evidence>
<dbReference type="Gene3D" id="1.10.940.10">
    <property type="entry name" value="NusB-like"/>
    <property type="match status" value="1"/>
</dbReference>
<evidence type="ECO:0000256" key="4">
    <source>
        <dbReference type="ARBA" id="ARBA00023015"/>
    </source>
</evidence>
<dbReference type="KEGG" id="ttr:Tter_1642"/>
<reference evidence="9" key="1">
    <citation type="journal article" date="2010" name="Stand. Genomic Sci.">
        <title>Complete genome sequence of 'Thermobaculum terrenum' type strain (YNP1).</title>
        <authorList>
            <person name="Kiss H."/>
            <person name="Cleland D."/>
            <person name="Lapidus A."/>
            <person name="Lucas S."/>
            <person name="Glavina Del Rio T."/>
            <person name="Nolan M."/>
            <person name="Tice H."/>
            <person name="Han C."/>
            <person name="Goodwin L."/>
            <person name="Pitluck S."/>
            <person name="Liolios K."/>
            <person name="Ivanova N."/>
            <person name="Mavromatis K."/>
            <person name="Ovchinnikova G."/>
            <person name="Pati A."/>
            <person name="Chen A."/>
            <person name="Palaniappan K."/>
            <person name="Land M."/>
            <person name="Hauser L."/>
            <person name="Chang Y."/>
            <person name="Jeffries C."/>
            <person name="Lu M."/>
            <person name="Brettin T."/>
            <person name="Detter J."/>
            <person name="Goker M."/>
            <person name="Tindall B."/>
            <person name="Beck B."/>
            <person name="McDermott T."/>
            <person name="Woyke T."/>
            <person name="Bristow J."/>
            <person name="Eisen J."/>
            <person name="Markowitz V."/>
            <person name="Hugenholtz P."/>
            <person name="Kyrpides N."/>
            <person name="Klenk H."/>
            <person name="Cheng J."/>
        </authorList>
    </citation>
    <scope>NUCLEOTIDE SEQUENCE [LARGE SCALE GENOMIC DNA]</scope>
    <source>
        <strain evidence="9">ATCC BAA-798 / YNP1</strain>
    </source>
</reference>
<evidence type="ECO:0000256" key="2">
    <source>
        <dbReference type="ARBA" id="ARBA00022814"/>
    </source>
</evidence>
<organism evidence="8 9">
    <name type="scientific">Thermobaculum terrenum (strain ATCC BAA-798 / CCMEE 7001 / YNP1)</name>
    <dbReference type="NCBI Taxonomy" id="525904"/>
    <lineage>
        <taxon>Bacteria</taxon>
        <taxon>Bacillati</taxon>
        <taxon>Chloroflexota</taxon>
        <taxon>Chloroflexia</taxon>
        <taxon>Candidatus Thermobaculales</taxon>
        <taxon>Candidatus Thermobaculaceae</taxon>
        <taxon>Thermobaculum</taxon>
    </lineage>
</organism>
<dbReference type="HOGENOM" id="CLU_087843_3_3_0"/>
<keyword evidence="5 6" id="KW-0804">Transcription</keyword>
<accession>D1CCN3</accession>
<dbReference type="InterPro" id="IPR011605">
    <property type="entry name" value="NusB_fam"/>
</dbReference>
<dbReference type="Pfam" id="PF01029">
    <property type="entry name" value="NusB"/>
    <property type="match status" value="1"/>
</dbReference>
<dbReference type="OrthoDB" id="9811381at2"/>
<keyword evidence="2 6" id="KW-0889">Transcription antitermination</keyword>
<dbReference type="GO" id="GO:0005829">
    <property type="term" value="C:cytosol"/>
    <property type="evidence" value="ECO:0007669"/>
    <property type="project" value="TreeGrafter"/>
</dbReference>
<feature type="domain" description="NusB/RsmB/TIM44" evidence="7">
    <location>
        <begin position="13"/>
        <end position="138"/>
    </location>
</feature>
<dbReference type="Proteomes" id="UP000000323">
    <property type="component" value="Chromosome 1"/>
</dbReference>
<dbReference type="GO" id="GO:0003723">
    <property type="term" value="F:RNA binding"/>
    <property type="evidence" value="ECO:0007669"/>
    <property type="project" value="UniProtKB-UniRule"/>
</dbReference>
<dbReference type="NCBIfam" id="TIGR01951">
    <property type="entry name" value="nusB"/>
    <property type="match status" value="1"/>
</dbReference>
<dbReference type="SUPFAM" id="SSF48013">
    <property type="entry name" value="NusB-like"/>
    <property type="match status" value="1"/>
</dbReference>
<evidence type="ECO:0000256" key="3">
    <source>
        <dbReference type="ARBA" id="ARBA00022884"/>
    </source>
</evidence>
<keyword evidence="4 6" id="KW-0805">Transcription regulation</keyword>
<dbReference type="InterPro" id="IPR006027">
    <property type="entry name" value="NusB_RsmB_TIM44"/>
</dbReference>